<dbReference type="InParanoid" id="A0A371RF41"/>
<dbReference type="Pfam" id="PF00144">
    <property type="entry name" value="Beta-lactamase"/>
    <property type="match status" value="1"/>
</dbReference>
<keyword evidence="1" id="KW-0732">Signal</keyword>
<dbReference type="GO" id="GO:0016787">
    <property type="term" value="F:hydrolase activity"/>
    <property type="evidence" value="ECO:0007669"/>
    <property type="project" value="UniProtKB-KW"/>
</dbReference>
<dbReference type="Gene3D" id="3.40.710.10">
    <property type="entry name" value="DD-peptidase/beta-lactamase superfamily"/>
    <property type="match status" value="1"/>
</dbReference>
<dbReference type="InterPro" id="IPR012338">
    <property type="entry name" value="Beta-lactam/transpept-like"/>
</dbReference>
<dbReference type="AlphaFoldDB" id="A0A371RF41"/>
<evidence type="ECO:0000256" key="1">
    <source>
        <dbReference type="SAM" id="SignalP"/>
    </source>
</evidence>
<dbReference type="PANTHER" id="PTHR43283:SF7">
    <property type="entry name" value="BETA-LACTAMASE-RELATED DOMAIN-CONTAINING PROTEIN"/>
    <property type="match status" value="1"/>
</dbReference>
<dbReference type="InterPro" id="IPR001466">
    <property type="entry name" value="Beta-lactam-related"/>
</dbReference>
<feature type="domain" description="Beta-lactamase-related" evidence="2">
    <location>
        <begin position="74"/>
        <end position="342"/>
    </location>
</feature>
<comment type="caution">
    <text evidence="3">The sequence shown here is derived from an EMBL/GenBank/DDBJ whole genome shotgun (WGS) entry which is preliminary data.</text>
</comment>
<dbReference type="EMBL" id="QUQO01000001">
    <property type="protein sequence ID" value="RFB04064.1"/>
    <property type="molecule type" value="Genomic_DNA"/>
</dbReference>
<dbReference type="InterPro" id="IPR050789">
    <property type="entry name" value="Diverse_Enzym_Activities"/>
</dbReference>
<accession>A0A371RF41</accession>
<keyword evidence="3" id="KW-0378">Hydrolase</keyword>
<gene>
    <name evidence="3" type="ORF">DX908_01455</name>
</gene>
<organism evidence="3 4">
    <name type="scientific">Parvularcula marina</name>
    <dbReference type="NCBI Taxonomy" id="2292771"/>
    <lineage>
        <taxon>Bacteria</taxon>
        <taxon>Pseudomonadati</taxon>
        <taxon>Pseudomonadota</taxon>
        <taxon>Alphaproteobacteria</taxon>
        <taxon>Parvularculales</taxon>
        <taxon>Parvularculaceae</taxon>
        <taxon>Parvularcula</taxon>
    </lineage>
</organism>
<feature type="signal peptide" evidence="1">
    <location>
        <begin position="1"/>
        <end position="27"/>
    </location>
</feature>
<dbReference type="SUPFAM" id="SSF56601">
    <property type="entry name" value="beta-lactamase/transpeptidase-like"/>
    <property type="match status" value="1"/>
</dbReference>
<feature type="chain" id="PRO_5016902723" evidence="1">
    <location>
        <begin position="28"/>
        <end position="370"/>
    </location>
</feature>
<protein>
    <submittedName>
        <fullName evidence="3">Class A beta-lactamase-related serine hydrolase</fullName>
    </submittedName>
</protein>
<sequence length="370" mass="41044">MARGISLCICLLALSFFSATEALPAPASDTPYQTPRDLSDGLTVGNAADHGLSIDALNAMAAARQSDSWQKIDSILIMKDGTLVFESYHNFYAAGRRHDMASITKSITSLLVGIAIDQGHISGVDTPIYTYYTDTPYSNYFDEAKRAITIEHVLTMRHGLDCDDADDTNMKRFRAWMRSADRMADILSLPMVHEPGTHTAYCTMATDLLRPVLEGATGMSVTDFAQSALFSPLGISNFGWNETDPDQLGMGYNGRARPRDVIRIGQMVADQGVWQGEQIVSSDWIEQSFTPRGQIYGIDYGYLWYSEPYEIDGRTIPSRLAMGQGGQLLILFPTEDAVVMINAHDWDGKLNFYDFVAQWVLPAISSDRRE</sequence>
<evidence type="ECO:0000313" key="3">
    <source>
        <dbReference type="EMBL" id="RFB04064.1"/>
    </source>
</evidence>
<evidence type="ECO:0000259" key="2">
    <source>
        <dbReference type="Pfam" id="PF00144"/>
    </source>
</evidence>
<reference evidence="3 4" key="1">
    <citation type="submission" date="2018-08" db="EMBL/GenBank/DDBJ databases">
        <title>Parvularcula sp. SM1705, isolated from surface water of the South Sea China.</title>
        <authorList>
            <person name="Sun L."/>
        </authorList>
    </citation>
    <scope>NUCLEOTIDE SEQUENCE [LARGE SCALE GENOMIC DNA]</scope>
    <source>
        <strain evidence="3 4">SM1705</strain>
    </source>
</reference>
<dbReference type="OrthoDB" id="9814204at2"/>
<proteinExistence type="predicted"/>
<dbReference type="RefSeq" id="WP_116390692.1">
    <property type="nucleotide sequence ID" value="NZ_QUQO01000001.1"/>
</dbReference>
<keyword evidence="4" id="KW-1185">Reference proteome</keyword>
<evidence type="ECO:0000313" key="4">
    <source>
        <dbReference type="Proteomes" id="UP000264589"/>
    </source>
</evidence>
<dbReference type="PANTHER" id="PTHR43283">
    <property type="entry name" value="BETA-LACTAMASE-RELATED"/>
    <property type="match status" value="1"/>
</dbReference>
<name>A0A371RF41_9PROT</name>
<dbReference type="Proteomes" id="UP000264589">
    <property type="component" value="Unassembled WGS sequence"/>
</dbReference>